<sequence>MAKTMRNGLLYGILLVVGVTFGMQMAESGTRTTYGPSLDNGASTVTGQVVAPAGQSVVPESTIQQKPTPSVAPVETVQTPADLLLPPPQQPPVDRLADKTAKLLQQVSKRGIHWVASWFDSSTE</sequence>
<accession>A0A3S1DW51</accession>
<comment type="caution">
    <text evidence="1">The sequence shown here is derived from an EMBL/GenBank/DDBJ whole genome shotgun (WGS) entry which is preliminary data.</text>
</comment>
<name>A0A3S1DW51_9BACL</name>
<keyword evidence="2" id="KW-1185">Reference proteome</keyword>
<dbReference type="Proteomes" id="UP000279446">
    <property type="component" value="Unassembled WGS sequence"/>
</dbReference>
<dbReference type="AlphaFoldDB" id="A0A3S1DW51"/>
<dbReference type="EMBL" id="RZNY01000008">
    <property type="protein sequence ID" value="RUT46527.1"/>
    <property type="molecule type" value="Genomic_DNA"/>
</dbReference>
<protein>
    <recommendedName>
        <fullName evidence="3">DUF3679 domain-containing protein</fullName>
    </recommendedName>
</protein>
<evidence type="ECO:0000313" key="2">
    <source>
        <dbReference type="Proteomes" id="UP000279446"/>
    </source>
</evidence>
<dbReference type="RefSeq" id="WP_127192260.1">
    <property type="nucleotide sequence ID" value="NZ_JAUSSS010000006.1"/>
</dbReference>
<gene>
    <name evidence="1" type="ORF">EJP82_11795</name>
</gene>
<evidence type="ECO:0000313" key="1">
    <source>
        <dbReference type="EMBL" id="RUT46527.1"/>
    </source>
</evidence>
<proteinExistence type="predicted"/>
<reference evidence="1 2" key="1">
    <citation type="submission" date="2018-12" db="EMBL/GenBank/DDBJ databases">
        <authorList>
            <person name="Sun L."/>
            <person name="Chen Z."/>
        </authorList>
    </citation>
    <scope>NUCLEOTIDE SEQUENCE [LARGE SCALE GENOMIC DNA]</scope>
    <source>
        <strain evidence="1 2">DSM 15890</strain>
    </source>
</reference>
<evidence type="ECO:0008006" key="3">
    <source>
        <dbReference type="Google" id="ProtNLM"/>
    </source>
</evidence>
<organism evidence="1 2">
    <name type="scientific">Paenibacillus anaericanus</name>
    <dbReference type="NCBI Taxonomy" id="170367"/>
    <lineage>
        <taxon>Bacteria</taxon>
        <taxon>Bacillati</taxon>
        <taxon>Bacillota</taxon>
        <taxon>Bacilli</taxon>
        <taxon>Bacillales</taxon>
        <taxon>Paenibacillaceae</taxon>
        <taxon>Paenibacillus</taxon>
    </lineage>
</organism>
<dbReference type="OrthoDB" id="2659794at2"/>